<sequence length="189" mass="22536">MNVAILKESEVSPRRRKSHVDSMNREMRSLQLNCAQDKLLEMNNSRLDKELHKEYRCSRRTTRGLKQEQDHINKRTPSTEIWMRQHRDQYESWKAREREKLLKRHKSLIKSYRIPNDETRDFQMNLVRSKTFVARDRPKSPKAGILRRRSTISDQERPGGYQGQGLRKRHSVAFSDVSSRRSSVDSQDE</sequence>
<dbReference type="KEGG" id="lgi:LOTGIDRAFT_161658"/>
<protein>
    <submittedName>
        <fullName evidence="2">Uncharacterized protein</fullName>
    </submittedName>
</protein>
<reference evidence="2 3" key="1">
    <citation type="journal article" date="2013" name="Nature">
        <title>Insights into bilaterian evolution from three spiralian genomes.</title>
        <authorList>
            <person name="Simakov O."/>
            <person name="Marletaz F."/>
            <person name="Cho S.J."/>
            <person name="Edsinger-Gonzales E."/>
            <person name="Havlak P."/>
            <person name="Hellsten U."/>
            <person name="Kuo D.H."/>
            <person name="Larsson T."/>
            <person name="Lv J."/>
            <person name="Arendt D."/>
            <person name="Savage R."/>
            <person name="Osoegawa K."/>
            <person name="de Jong P."/>
            <person name="Grimwood J."/>
            <person name="Chapman J.A."/>
            <person name="Shapiro H."/>
            <person name="Aerts A."/>
            <person name="Otillar R.P."/>
            <person name="Terry A.Y."/>
            <person name="Boore J.L."/>
            <person name="Grigoriev I.V."/>
            <person name="Lindberg D.R."/>
            <person name="Seaver E.C."/>
            <person name="Weisblat D.A."/>
            <person name="Putnam N.H."/>
            <person name="Rokhsar D.S."/>
        </authorList>
    </citation>
    <scope>NUCLEOTIDE SEQUENCE [LARGE SCALE GENOMIC DNA]</scope>
</reference>
<dbReference type="EMBL" id="KB201891">
    <property type="protein sequence ID" value="ESO93552.1"/>
    <property type="molecule type" value="Genomic_DNA"/>
</dbReference>
<organism evidence="2 3">
    <name type="scientific">Lottia gigantea</name>
    <name type="common">Giant owl limpet</name>
    <dbReference type="NCBI Taxonomy" id="225164"/>
    <lineage>
        <taxon>Eukaryota</taxon>
        <taxon>Metazoa</taxon>
        <taxon>Spiralia</taxon>
        <taxon>Lophotrochozoa</taxon>
        <taxon>Mollusca</taxon>
        <taxon>Gastropoda</taxon>
        <taxon>Patellogastropoda</taxon>
        <taxon>Lottioidea</taxon>
        <taxon>Lottiidae</taxon>
        <taxon>Lottia</taxon>
    </lineage>
</organism>
<evidence type="ECO:0000313" key="3">
    <source>
        <dbReference type="Proteomes" id="UP000030746"/>
    </source>
</evidence>
<evidence type="ECO:0000256" key="1">
    <source>
        <dbReference type="SAM" id="MobiDB-lite"/>
    </source>
</evidence>
<dbReference type="RefSeq" id="XP_009055752.1">
    <property type="nucleotide sequence ID" value="XM_009057504.1"/>
</dbReference>
<proteinExistence type="predicted"/>
<gene>
    <name evidence="2" type="ORF">LOTGIDRAFT_161658</name>
</gene>
<accession>V4A9W8</accession>
<dbReference type="CTD" id="20238751"/>
<evidence type="ECO:0000313" key="2">
    <source>
        <dbReference type="EMBL" id="ESO93552.1"/>
    </source>
</evidence>
<feature type="compositionally biased region" description="Basic and acidic residues" evidence="1">
    <location>
        <begin position="7"/>
        <end position="24"/>
    </location>
</feature>
<dbReference type="HOGENOM" id="CLU_1435945_0_0_1"/>
<dbReference type="OrthoDB" id="10551754at2759"/>
<dbReference type="GeneID" id="20238751"/>
<dbReference type="Proteomes" id="UP000030746">
    <property type="component" value="Unassembled WGS sequence"/>
</dbReference>
<name>V4A9W8_LOTGI</name>
<feature type="region of interest" description="Disordered" evidence="1">
    <location>
        <begin position="134"/>
        <end position="189"/>
    </location>
</feature>
<dbReference type="AlphaFoldDB" id="V4A9W8"/>
<keyword evidence="3" id="KW-1185">Reference proteome</keyword>
<feature type="region of interest" description="Disordered" evidence="1">
    <location>
        <begin position="1"/>
        <end position="24"/>
    </location>
</feature>